<evidence type="ECO:0000256" key="3">
    <source>
        <dbReference type="ARBA" id="ARBA00024378"/>
    </source>
</evidence>
<dbReference type="InterPro" id="IPR000048">
    <property type="entry name" value="IQ_motif_EF-hand-BS"/>
</dbReference>
<evidence type="ECO:0000313" key="7">
    <source>
        <dbReference type="Proteomes" id="UP001454036"/>
    </source>
</evidence>
<evidence type="ECO:0000256" key="2">
    <source>
        <dbReference type="ARBA" id="ARBA00024341"/>
    </source>
</evidence>
<evidence type="ECO:0000256" key="4">
    <source>
        <dbReference type="SAM" id="MobiDB-lite"/>
    </source>
</evidence>
<feature type="region of interest" description="Disordered" evidence="4">
    <location>
        <begin position="383"/>
        <end position="443"/>
    </location>
</feature>
<sequence length="530" mass="59363">MGKSAGKWIKSVLFRKKTPNSSLRKRRDIPVSNAVVQPCFISEPVLVTGAAGYENKEVESRGTKVTVVSNSEPTLSSPKEDADERAMNHDERDEYEKYRLEQAATKAQATFRGYRARREFHTLKDIIRLQAIIRGHLVRRQAGATLNCVLGIVKFQALVRGRMVRHSDRGSQIHSKQTLYKQDAGNFDSITVDTCGRRDKLRKNAFICQLLSSTHGPMPLHLKYGPEEPNSAWNWLLRWTMSRIWGTLGERKAVIESKSNVELQRPVSKLNRPRKHPVNADKISARSTSESGKVKGNTRPNEIEKGGYNTKKVSNSARDIPHQAEVDTDKRRHGRRMSSNSPVPNMAETKPEIPLSKGTKVLQGVAPDLVTQEKSMIQPVGEDQETYLGTHPVSDSLGTQLKNEARDSKEDLLGKENNKISRRRASLPAKHDDHETLQHGANVPSYMAATKSAKAKVRGLASPRFVEEELEKNGPARRYSLPSSVNAKPTSSPRVQRFVQSSGKGGIRIDRSMSSSRDSSDKMVQPEWKR</sequence>
<evidence type="ECO:0000256" key="1">
    <source>
        <dbReference type="ARBA" id="ARBA00022860"/>
    </source>
</evidence>
<feature type="compositionally biased region" description="Polar residues" evidence="4">
    <location>
        <begin position="66"/>
        <end position="77"/>
    </location>
</feature>
<name>A0AAV3PER7_LITER</name>
<keyword evidence="1" id="KW-0112">Calmodulin-binding</keyword>
<evidence type="ECO:0000313" key="6">
    <source>
        <dbReference type="EMBL" id="GAA0149723.1"/>
    </source>
</evidence>
<dbReference type="GO" id="GO:0005516">
    <property type="term" value="F:calmodulin binding"/>
    <property type="evidence" value="ECO:0007669"/>
    <property type="project" value="UniProtKB-KW"/>
</dbReference>
<feature type="region of interest" description="Disordered" evidence="4">
    <location>
        <begin position="63"/>
        <end position="90"/>
    </location>
</feature>
<protein>
    <recommendedName>
        <fullName evidence="5">DUF4005 domain-containing protein</fullName>
    </recommendedName>
</protein>
<accession>A0AAV3PER7</accession>
<feature type="compositionally biased region" description="Polar residues" evidence="4">
    <location>
        <begin position="481"/>
        <end position="502"/>
    </location>
</feature>
<organism evidence="6 7">
    <name type="scientific">Lithospermum erythrorhizon</name>
    <name type="common">Purple gromwell</name>
    <name type="synonym">Lithospermum officinale var. erythrorhizon</name>
    <dbReference type="NCBI Taxonomy" id="34254"/>
    <lineage>
        <taxon>Eukaryota</taxon>
        <taxon>Viridiplantae</taxon>
        <taxon>Streptophyta</taxon>
        <taxon>Embryophyta</taxon>
        <taxon>Tracheophyta</taxon>
        <taxon>Spermatophyta</taxon>
        <taxon>Magnoliopsida</taxon>
        <taxon>eudicotyledons</taxon>
        <taxon>Gunneridae</taxon>
        <taxon>Pentapetalae</taxon>
        <taxon>asterids</taxon>
        <taxon>lamiids</taxon>
        <taxon>Boraginales</taxon>
        <taxon>Boraginaceae</taxon>
        <taxon>Boraginoideae</taxon>
        <taxon>Lithospermeae</taxon>
        <taxon>Lithospermum</taxon>
    </lineage>
</organism>
<dbReference type="EMBL" id="BAABME010017341">
    <property type="protein sequence ID" value="GAA0149723.1"/>
    <property type="molecule type" value="Genomic_DNA"/>
</dbReference>
<dbReference type="PANTHER" id="PTHR32295:SF281">
    <property type="entry name" value="PROTEIN IQ-DOMAIN 31"/>
    <property type="match status" value="1"/>
</dbReference>
<comment type="similarity">
    <text evidence="2">Belongs to the IQD family.</text>
</comment>
<feature type="region of interest" description="Disordered" evidence="4">
    <location>
        <begin position="269"/>
        <end position="351"/>
    </location>
</feature>
<dbReference type="PROSITE" id="PS50096">
    <property type="entry name" value="IQ"/>
    <property type="match status" value="3"/>
</dbReference>
<dbReference type="Pfam" id="PF00612">
    <property type="entry name" value="IQ"/>
    <property type="match status" value="2"/>
</dbReference>
<comment type="subunit">
    <text evidence="3">Binds to multiple calmodulin (CaM) in the presence of Ca(2+) and CaM-like proteins.</text>
</comment>
<dbReference type="PANTHER" id="PTHR32295">
    <property type="entry name" value="IQ-DOMAIN 5-RELATED"/>
    <property type="match status" value="1"/>
</dbReference>
<dbReference type="Proteomes" id="UP001454036">
    <property type="component" value="Unassembled WGS sequence"/>
</dbReference>
<dbReference type="AlphaFoldDB" id="A0AAV3PER7"/>
<comment type="caution">
    <text evidence="6">The sequence shown here is derived from an EMBL/GenBank/DDBJ whole genome shotgun (WGS) entry which is preliminary data.</text>
</comment>
<dbReference type="CDD" id="cd23767">
    <property type="entry name" value="IQCD"/>
    <property type="match status" value="1"/>
</dbReference>
<keyword evidence="7" id="KW-1185">Reference proteome</keyword>
<feature type="domain" description="DUF4005" evidence="5">
    <location>
        <begin position="438"/>
        <end position="504"/>
    </location>
</feature>
<feature type="region of interest" description="Disordered" evidence="4">
    <location>
        <begin position="468"/>
        <end position="530"/>
    </location>
</feature>
<proteinExistence type="inferred from homology"/>
<dbReference type="InterPro" id="IPR025064">
    <property type="entry name" value="DUF4005"/>
</dbReference>
<feature type="compositionally biased region" description="Basic and acidic residues" evidence="4">
    <location>
        <begin position="319"/>
        <end position="330"/>
    </location>
</feature>
<reference evidence="6 7" key="1">
    <citation type="submission" date="2024-01" db="EMBL/GenBank/DDBJ databases">
        <title>The complete chloroplast genome sequence of Lithospermum erythrorhizon: insights into the phylogenetic relationship among Boraginaceae species and the maternal lineages of purple gromwells.</title>
        <authorList>
            <person name="Okada T."/>
            <person name="Watanabe K."/>
        </authorList>
    </citation>
    <scope>NUCLEOTIDE SEQUENCE [LARGE SCALE GENOMIC DNA]</scope>
</reference>
<dbReference type="SMART" id="SM00015">
    <property type="entry name" value="IQ"/>
    <property type="match status" value="2"/>
</dbReference>
<dbReference type="Gene3D" id="1.20.5.190">
    <property type="match status" value="1"/>
</dbReference>
<dbReference type="Pfam" id="PF13178">
    <property type="entry name" value="DUF4005"/>
    <property type="match status" value="1"/>
</dbReference>
<evidence type="ECO:0000259" key="5">
    <source>
        <dbReference type="Pfam" id="PF13178"/>
    </source>
</evidence>
<feature type="compositionally biased region" description="Basic and acidic residues" evidence="4">
    <location>
        <begin position="403"/>
        <end position="419"/>
    </location>
</feature>
<gene>
    <name evidence="6" type="ORF">LIER_36982</name>
</gene>
<feature type="compositionally biased region" description="Basic and acidic residues" evidence="4">
    <location>
        <begin position="78"/>
        <end position="90"/>
    </location>
</feature>